<organism evidence="2 3">
    <name type="scientific">Coprococcus eutactus</name>
    <dbReference type="NCBI Taxonomy" id="33043"/>
    <lineage>
        <taxon>Bacteria</taxon>
        <taxon>Bacillati</taxon>
        <taxon>Bacillota</taxon>
        <taxon>Clostridia</taxon>
        <taxon>Lachnospirales</taxon>
        <taxon>Lachnospiraceae</taxon>
        <taxon>Coprococcus</taxon>
    </lineage>
</organism>
<gene>
    <name evidence="2" type="ORF">COEU31_06670</name>
</gene>
<dbReference type="NCBIfam" id="TIGR02893">
    <property type="entry name" value="spore_yabQ"/>
    <property type="match status" value="1"/>
</dbReference>
<evidence type="ECO:0000256" key="1">
    <source>
        <dbReference type="SAM" id="Phobius"/>
    </source>
</evidence>
<dbReference type="Proteomes" id="UP000660047">
    <property type="component" value="Unassembled WGS sequence"/>
</dbReference>
<feature type="transmembrane region" description="Helical" evidence="1">
    <location>
        <begin position="70"/>
        <end position="93"/>
    </location>
</feature>
<evidence type="ECO:0008006" key="4">
    <source>
        <dbReference type="Google" id="ProtNLM"/>
    </source>
</evidence>
<dbReference type="Pfam" id="PF09578">
    <property type="entry name" value="Spore_YabQ"/>
    <property type="match status" value="1"/>
</dbReference>
<proteinExistence type="predicted"/>
<name>A0AAI9K3S5_9FIRM</name>
<keyword evidence="1" id="KW-0472">Membrane</keyword>
<comment type="caution">
    <text evidence="2">The sequence shown here is derived from an EMBL/GenBank/DDBJ whole genome shotgun (WGS) entry which is preliminary data.</text>
</comment>
<evidence type="ECO:0000313" key="2">
    <source>
        <dbReference type="EMBL" id="GFO93621.1"/>
    </source>
</evidence>
<protein>
    <recommendedName>
        <fullName evidence="4">Spore cortex biosynthesis protein YabQ</fullName>
    </recommendedName>
</protein>
<dbReference type="EMBL" id="BLYL01000002">
    <property type="protein sequence ID" value="GFO93621.1"/>
    <property type="molecule type" value="Genomic_DNA"/>
</dbReference>
<keyword evidence="1" id="KW-1133">Transmembrane helix</keyword>
<keyword evidence="1" id="KW-0812">Transmembrane</keyword>
<reference evidence="2" key="1">
    <citation type="submission" date="2020-06" db="EMBL/GenBank/DDBJ databases">
        <title>Characterization of fructooligosaccharide metabolism and fructooligosaccharide-degrading enzymes in human commensal butyrate producers.</title>
        <authorList>
            <person name="Tanno H."/>
            <person name="Fujii T."/>
            <person name="Hirano K."/>
            <person name="Maeno S."/>
            <person name="Tonozuka T."/>
            <person name="Sakamoto M."/>
            <person name="Ohkuma M."/>
            <person name="Tochio T."/>
            <person name="Endo A."/>
        </authorList>
    </citation>
    <scope>NUCLEOTIDE SEQUENCE</scope>
    <source>
        <strain evidence="2">JCM 31265</strain>
    </source>
</reference>
<accession>A0AAI9K3S5</accession>
<sequence length="113" mass="12591">MSDMAAGQLWGYGICVAAGACSGVLGSLFWFISKLFRNSRAVAWICDITLWLILSVVVMAVSYICCDGDLRLYIFLGFFSSFLLVFFTINWAASKIANHILCKKKQDSKNVKM</sequence>
<feature type="transmembrane region" description="Helical" evidence="1">
    <location>
        <begin position="12"/>
        <end position="32"/>
    </location>
</feature>
<feature type="transmembrane region" description="Helical" evidence="1">
    <location>
        <begin position="44"/>
        <end position="64"/>
    </location>
</feature>
<evidence type="ECO:0000313" key="3">
    <source>
        <dbReference type="Proteomes" id="UP000660047"/>
    </source>
</evidence>
<dbReference type="RefSeq" id="WP_015534612.1">
    <property type="nucleotide sequence ID" value="NZ_BLYL01000002.1"/>
</dbReference>
<dbReference type="AlphaFoldDB" id="A0AAI9K3S5"/>
<dbReference type="InterPro" id="IPR019074">
    <property type="entry name" value="YabQ"/>
</dbReference>